<gene>
    <name evidence="7" type="ORF">V5799_024197</name>
</gene>
<dbReference type="InterPro" id="IPR000571">
    <property type="entry name" value="Znf_CCCH"/>
</dbReference>
<dbReference type="SMART" id="SM00356">
    <property type="entry name" value="ZnF_C3H1"/>
    <property type="match status" value="1"/>
</dbReference>
<dbReference type="Pfam" id="PF00642">
    <property type="entry name" value="zf-CCCH"/>
    <property type="match status" value="1"/>
</dbReference>
<feature type="compositionally biased region" description="Basic and acidic residues" evidence="5">
    <location>
        <begin position="300"/>
        <end position="310"/>
    </location>
</feature>
<dbReference type="Gene3D" id="4.10.1000.10">
    <property type="entry name" value="Zinc finger, CCCH-type"/>
    <property type="match status" value="1"/>
</dbReference>
<evidence type="ECO:0000256" key="2">
    <source>
        <dbReference type="ARBA" id="ARBA00022771"/>
    </source>
</evidence>
<dbReference type="PROSITE" id="PS50103">
    <property type="entry name" value="ZF_C3H1"/>
    <property type="match status" value="1"/>
</dbReference>
<dbReference type="SUPFAM" id="SSF90229">
    <property type="entry name" value="CCCH zinc finger"/>
    <property type="match status" value="1"/>
</dbReference>
<accession>A0AAQ4ECQ3</accession>
<feature type="non-terminal residue" evidence="7">
    <location>
        <position position="362"/>
    </location>
</feature>
<feature type="compositionally biased region" description="Basic and acidic residues" evidence="5">
    <location>
        <begin position="82"/>
        <end position="99"/>
    </location>
</feature>
<feature type="compositionally biased region" description="Low complexity" evidence="5">
    <location>
        <begin position="326"/>
        <end position="353"/>
    </location>
</feature>
<comment type="caution">
    <text evidence="7">The sequence shown here is derived from an EMBL/GenBank/DDBJ whole genome shotgun (WGS) entry which is preliminary data.</text>
</comment>
<dbReference type="GO" id="GO:0036396">
    <property type="term" value="C:RNA N6-methyladenosine methyltransferase complex"/>
    <property type="evidence" value="ECO:0007669"/>
    <property type="project" value="InterPro"/>
</dbReference>
<organism evidence="7 8">
    <name type="scientific">Amblyomma americanum</name>
    <name type="common">Lone star tick</name>
    <dbReference type="NCBI Taxonomy" id="6943"/>
    <lineage>
        <taxon>Eukaryota</taxon>
        <taxon>Metazoa</taxon>
        <taxon>Ecdysozoa</taxon>
        <taxon>Arthropoda</taxon>
        <taxon>Chelicerata</taxon>
        <taxon>Arachnida</taxon>
        <taxon>Acari</taxon>
        <taxon>Parasitiformes</taxon>
        <taxon>Ixodida</taxon>
        <taxon>Ixodoidea</taxon>
        <taxon>Ixodidae</taxon>
        <taxon>Amblyomminae</taxon>
        <taxon>Amblyomma</taxon>
    </lineage>
</organism>
<feature type="zinc finger region" description="C3H1-type" evidence="4">
    <location>
        <begin position="118"/>
        <end position="146"/>
    </location>
</feature>
<feature type="compositionally biased region" description="Basic and acidic residues" evidence="5">
    <location>
        <begin position="158"/>
        <end position="168"/>
    </location>
</feature>
<dbReference type="InterPro" id="IPR040427">
    <property type="entry name" value="Flacc"/>
</dbReference>
<name>A0AAQ4ECQ3_AMBAM</name>
<keyword evidence="1 4" id="KW-0479">Metal-binding</keyword>
<evidence type="ECO:0000256" key="1">
    <source>
        <dbReference type="ARBA" id="ARBA00022723"/>
    </source>
</evidence>
<dbReference type="Proteomes" id="UP001321473">
    <property type="component" value="Unassembled WGS sequence"/>
</dbReference>
<dbReference type="PANTHER" id="PTHR38563:SF1">
    <property type="entry name" value="FL(2)D-ASSOCIATED COMPLEX COMPONENT"/>
    <property type="match status" value="1"/>
</dbReference>
<reference evidence="7 8" key="1">
    <citation type="journal article" date="2023" name="Arcadia Sci">
        <title>De novo assembly of a long-read Amblyomma americanum tick genome.</title>
        <authorList>
            <person name="Chou S."/>
            <person name="Poskanzer K.E."/>
            <person name="Rollins M."/>
            <person name="Thuy-Boun P.S."/>
        </authorList>
    </citation>
    <scope>NUCLEOTIDE SEQUENCE [LARGE SCALE GENOMIC DNA]</scope>
    <source>
        <strain evidence="7">F_SG_1</strain>
        <tissue evidence="7">Salivary glands</tissue>
    </source>
</reference>
<keyword evidence="2 4" id="KW-0863">Zinc-finger</keyword>
<feature type="compositionally biased region" description="Low complexity" evidence="5">
    <location>
        <begin position="196"/>
        <end position="225"/>
    </location>
</feature>
<sequence length="362" mass="39099">MDVIQKLIACSVDGEISLQPLMLVLKYNKDFFNCSLWHSFIVLICTMCKYERMLEKYKIASANSNDRRLQRPKMSSKVQRKVTVENLKESGDGPRRPSVFDRLGPGAVTAQERHSRNNDPGEQCRNWMRNGACSYGSKCRYQHEAYPPSSSSSSSRVPKSERDTSQKDLRHKVRHKQQDAKESVSRSPSPKRRKVSASSGAGGSSVTVTTGVAASSSGGSSSGGSRSRRPDAESKIKSTVVVTRPRSPPSSGGEEEQPAKDAKPPKNWEGAASDDWPIDDALLDYKEELSLEMKRQQLQRELDLLQKENHPASSGGSGGSKGTGSSGATTAAAATGAGPPATSTQPPATTKAARSAHPPQQV</sequence>
<dbReference type="InterPro" id="IPR036855">
    <property type="entry name" value="Znf_CCCH_sf"/>
</dbReference>
<evidence type="ECO:0000313" key="8">
    <source>
        <dbReference type="Proteomes" id="UP001321473"/>
    </source>
</evidence>
<dbReference type="EMBL" id="JARKHS020018121">
    <property type="protein sequence ID" value="KAK8772557.1"/>
    <property type="molecule type" value="Genomic_DNA"/>
</dbReference>
<keyword evidence="3 4" id="KW-0862">Zinc</keyword>
<evidence type="ECO:0000259" key="6">
    <source>
        <dbReference type="PROSITE" id="PS50103"/>
    </source>
</evidence>
<keyword evidence="8" id="KW-1185">Reference proteome</keyword>
<protein>
    <recommendedName>
        <fullName evidence="6">C3H1-type domain-containing protein</fullName>
    </recommendedName>
</protein>
<evidence type="ECO:0000256" key="5">
    <source>
        <dbReference type="SAM" id="MobiDB-lite"/>
    </source>
</evidence>
<evidence type="ECO:0000256" key="4">
    <source>
        <dbReference type="PROSITE-ProRule" id="PRU00723"/>
    </source>
</evidence>
<dbReference type="PANTHER" id="PTHR38563">
    <property type="entry name" value="FL(2)D-ASSOCIATED COMPLEX COMPONENT"/>
    <property type="match status" value="1"/>
</dbReference>
<feature type="domain" description="C3H1-type" evidence="6">
    <location>
        <begin position="118"/>
        <end position="146"/>
    </location>
</feature>
<feature type="region of interest" description="Disordered" evidence="5">
    <location>
        <begin position="300"/>
        <end position="362"/>
    </location>
</feature>
<feature type="region of interest" description="Disordered" evidence="5">
    <location>
        <begin position="143"/>
        <end position="279"/>
    </location>
</feature>
<feature type="compositionally biased region" description="Gly residues" evidence="5">
    <location>
        <begin position="315"/>
        <end position="325"/>
    </location>
</feature>
<feature type="compositionally biased region" description="Basic and acidic residues" evidence="5">
    <location>
        <begin position="257"/>
        <end position="266"/>
    </location>
</feature>
<dbReference type="AlphaFoldDB" id="A0AAQ4ECQ3"/>
<evidence type="ECO:0000256" key="3">
    <source>
        <dbReference type="ARBA" id="ARBA00022833"/>
    </source>
</evidence>
<evidence type="ECO:0000313" key="7">
    <source>
        <dbReference type="EMBL" id="KAK8772557.1"/>
    </source>
</evidence>
<dbReference type="GO" id="GO:0008270">
    <property type="term" value="F:zinc ion binding"/>
    <property type="evidence" value="ECO:0007669"/>
    <property type="project" value="UniProtKB-KW"/>
</dbReference>
<feature type="region of interest" description="Disordered" evidence="5">
    <location>
        <begin position="65"/>
        <end position="126"/>
    </location>
</feature>
<dbReference type="GO" id="GO:0016556">
    <property type="term" value="P:mRNA modification"/>
    <property type="evidence" value="ECO:0007669"/>
    <property type="project" value="InterPro"/>
</dbReference>
<proteinExistence type="predicted"/>